<dbReference type="PROSITE" id="PS00018">
    <property type="entry name" value="EF_HAND_1"/>
    <property type="match status" value="2"/>
</dbReference>
<keyword evidence="8" id="KW-1185">Reference proteome</keyword>
<organism evidence="7 8">
    <name type="scientific">Stentor coeruleus</name>
    <dbReference type="NCBI Taxonomy" id="5963"/>
    <lineage>
        <taxon>Eukaryota</taxon>
        <taxon>Sar</taxon>
        <taxon>Alveolata</taxon>
        <taxon>Ciliophora</taxon>
        <taxon>Postciliodesmatophora</taxon>
        <taxon>Heterotrichea</taxon>
        <taxon>Heterotrichida</taxon>
        <taxon>Stentoridae</taxon>
        <taxon>Stentor</taxon>
    </lineage>
</organism>
<feature type="domain" description="EF-hand" evidence="6">
    <location>
        <begin position="44"/>
        <end position="79"/>
    </location>
</feature>
<dbReference type="GO" id="GO:0005509">
    <property type="term" value="F:calcium ion binding"/>
    <property type="evidence" value="ECO:0007669"/>
    <property type="project" value="InterPro"/>
</dbReference>
<proteinExistence type="predicted"/>
<evidence type="ECO:0000313" key="7">
    <source>
        <dbReference type="EMBL" id="OMJ94327.1"/>
    </source>
</evidence>
<sequence>MSLNKAQSALGLRDWALESVNARMRSSNFQSGSRFALDPRISHERRIQLIKAFDEIDVDKSGKLSYEEIFNYLKDINEEVSEEYVKTIFESMDANKDGQVSIEEFINTYLNQVDGLSEAVARFRQKILEKRRDLESTNNQLEEAMKSERINSWGIMEGSLLTVRVVEAQNLVSFSGKPSAYVNLLCERQQIATNIIKNERNPNWDESFSFKISSGNGEILIQVFNEGTISKDDLLGTSSVSLKEFEDQEKHEKWFHLQGSSNTARILLSIQWIHRKTEYLKKIRDNLVKEIDSDTIEMENIENEMRKLGTNPLGMFKKETWVDKLEGKIISEVQEISDEHFQALGSIDQVQKMMLGIFTILAVLTSFARPDLANLSWAGASWSREISGWTMQNYRYAGLSLVVLVLYDFFWVFANFEYMVFDVHQDPLVNLHRFSFVMGFFNFVLKILIFIVMAKSYILIKAQETSSLLGS</sequence>
<dbReference type="PANTHER" id="PTHR45911">
    <property type="entry name" value="C2 DOMAIN-CONTAINING PROTEIN"/>
    <property type="match status" value="1"/>
</dbReference>
<name>A0A1R2CZ90_9CILI</name>
<feature type="coiled-coil region" evidence="3">
    <location>
        <begin position="120"/>
        <end position="151"/>
    </location>
</feature>
<evidence type="ECO:0000256" key="3">
    <source>
        <dbReference type="SAM" id="Coils"/>
    </source>
</evidence>
<feature type="domain" description="C2" evidence="5">
    <location>
        <begin position="140"/>
        <end position="255"/>
    </location>
</feature>
<evidence type="ECO:0008006" key="9">
    <source>
        <dbReference type="Google" id="ProtNLM"/>
    </source>
</evidence>
<accession>A0A1R2CZ90</accession>
<comment type="caution">
    <text evidence="7">The sequence shown here is derived from an EMBL/GenBank/DDBJ whole genome shotgun (WGS) entry which is preliminary data.</text>
</comment>
<dbReference type="Gene3D" id="2.60.40.150">
    <property type="entry name" value="C2 domain"/>
    <property type="match status" value="1"/>
</dbReference>
<dbReference type="PROSITE" id="PS50222">
    <property type="entry name" value="EF_HAND_2"/>
    <property type="match status" value="2"/>
</dbReference>
<evidence type="ECO:0000256" key="1">
    <source>
        <dbReference type="ARBA" id="ARBA00022723"/>
    </source>
</evidence>
<keyword evidence="1" id="KW-0479">Metal-binding</keyword>
<dbReference type="InterPro" id="IPR011992">
    <property type="entry name" value="EF-hand-dom_pair"/>
</dbReference>
<dbReference type="PANTHER" id="PTHR45911:SF4">
    <property type="entry name" value="MULTIPLE C2 AND TRANSMEMBRANE DOMAIN-CONTAINING PROTEIN"/>
    <property type="match status" value="1"/>
</dbReference>
<dbReference type="Proteomes" id="UP000187209">
    <property type="component" value="Unassembled WGS sequence"/>
</dbReference>
<protein>
    <recommendedName>
        <fullName evidence="9">C2 domain-containing protein</fullName>
    </recommendedName>
</protein>
<dbReference type="GO" id="GO:0016020">
    <property type="term" value="C:membrane"/>
    <property type="evidence" value="ECO:0007669"/>
    <property type="project" value="TreeGrafter"/>
</dbReference>
<dbReference type="Gene3D" id="1.10.238.10">
    <property type="entry name" value="EF-hand"/>
    <property type="match status" value="1"/>
</dbReference>
<dbReference type="InterPro" id="IPR018247">
    <property type="entry name" value="EF_Hand_1_Ca_BS"/>
</dbReference>
<dbReference type="EMBL" id="MPUH01000028">
    <property type="protein sequence ID" value="OMJ94327.1"/>
    <property type="molecule type" value="Genomic_DNA"/>
</dbReference>
<dbReference type="CDD" id="cd00030">
    <property type="entry name" value="C2"/>
    <property type="match status" value="1"/>
</dbReference>
<keyword evidence="3" id="KW-0175">Coiled coil</keyword>
<gene>
    <name evidence="7" type="ORF">SteCoe_2527</name>
</gene>
<dbReference type="SUPFAM" id="SSF47473">
    <property type="entry name" value="EF-hand"/>
    <property type="match status" value="1"/>
</dbReference>
<dbReference type="InterPro" id="IPR002048">
    <property type="entry name" value="EF_hand_dom"/>
</dbReference>
<reference evidence="7 8" key="1">
    <citation type="submission" date="2016-11" db="EMBL/GenBank/DDBJ databases">
        <title>The macronuclear genome of Stentor coeruleus: a giant cell with tiny introns.</title>
        <authorList>
            <person name="Slabodnick M."/>
            <person name="Ruby J.G."/>
            <person name="Reiff S.B."/>
            <person name="Swart E.C."/>
            <person name="Gosai S."/>
            <person name="Prabakaran S."/>
            <person name="Witkowska E."/>
            <person name="Larue G.E."/>
            <person name="Fisher S."/>
            <person name="Freeman R.M."/>
            <person name="Gunawardena J."/>
            <person name="Chu W."/>
            <person name="Stover N.A."/>
            <person name="Gregory B.D."/>
            <person name="Nowacki M."/>
            <person name="Derisi J."/>
            <person name="Roy S.W."/>
            <person name="Marshall W.F."/>
            <person name="Sood P."/>
        </authorList>
    </citation>
    <scope>NUCLEOTIDE SEQUENCE [LARGE SCALE GENOMIC DNA]</scope>
    <source>
        <strain evidence="7">WM001</strain>
    </source>
</reference>
<keyword evidence="4" id="KW-0812">Transmembrane</keyword>
<evidence type="ECO:0000256" key="2">
    <source>
        <dbReference type="ARBA" id="ARBA00022837"/>
    </source>
</evidence>
<dbReference type="SMART" id="SM00054">
    <property type="entry name" value="EFh"/>
    <property type="match status" value="2"/>
</dbReference>
<dbReference type="Pfam" id="PF13499">
    <property type="entry name" value="EF-hand_7"/>
    <property type="match status" value="1"/>
</dbReference>
<dbReference type="SMART" id="SM00239">
    <property type="entry name" value="C2"/>
    <property type="match status" value="1"/>
</dbReference>
<dbReference type="SUPFAM" id="SSF49562">
    <property type="entry name" value="C2 domain (Calcium/lipid-binding domain, CaLB)"/>
    <property type="match status" value="1"/>
</dbReference>
<evidence type="ECO:0000313" key="8">
    <source>
        <dbReference type="Proteomes" id="UP000187209"/>
    </source>
</evidence>
<dbReference type="AlphaFoldDB" id="A0A1R2CZ90"/>
<feature type="transmembrane region" description="Helical" evidence="4">
    <location>
        <begin position="353"/>
        <end position="372"/>
    </location>
</feature>
<feature type="domain" description="EF-hand" evidence="6">
    <location>
        <begin position="80"/>
        <end position="115"/>
    </location>
</feature>
<dbReference type="InterPro" id="IPR035892">
    <property type="entry name" value="C2_domain_sf"/>
</dbReference>
<evidence type="ECO:0000259" key="5">
    <source>
        <dbReference type="PROSITE" id="PS50004"/>
    </source>
</evidence>
<keyword evidence="4" id="KW-1133">Transmembrane helix</keyword>
<evidence type="ECO:0000256" key="4">
    <source>
        <dbReference type="SAM" id="Phobius"/>
    </source>
</evidence>
<keyword evidence="2" id="KW-0106">Calcium</keyword>
<feature type="transmembrane region" description="Helical" evidence="4">
    <location>
        <begin position="393"/>
        <end position="414"/>
    </location>
</feature>
<keyword evidence="4" id="KW-0472">Membrane</keyword>
<dbReference type="CDD" id="cd00051">
    <property type="entry name" value="EFh"/>
    <property type="match status" value="1"/>
</dbReference>
<dbReference type="OrthoDB" id="298366at2759"/>
<feature type="transmembrane region" description="Helical" evidence="4">
    <location>
        <begin position="434"/>
        <end position="454"/>
    </location>
</feature>
<feature type="coiled-coil region" evidence="3">
    <location>
        <begin position="284"/>
        <end position="311"/>
    </location>
</feature>
<dbReference type="InterPro" id="IPR000008">
    <property type="entry name" value="C2_dom"/>
</dbReference>
<evidence type="ECO:0000259" key="6">
    <source>
        <dbReference type="PROSITE" id="PS50222"/>
    </source>
</evidence>
<dbReference type="PROSITE" id="PS50004">
    <property type="entry name" value="C2"/>
    <property type="match status" value="1"/>
</dbReference>
<dbReference type="Pfam" id="PF00168">
    <property type="entry name" value="C2"/>
    <property type="match status" value="1"/>
</dbReference>